<reference evidence="1 2" key="1">
    <citation type="journal article" date="2011" name="PLoS Pathog.">
        <title>Endophytic Life Strategies Decoded by Genome and Transcriptome Analyses of the Mutualistic Root Symbiont Piriformospora indica.</title>
        <authorList>
            <person name="Zuccaro A."/>
            <person name="Lahrmann U."/>
            <person name="Guldener U."/>
            <person name="Langen G."/>
            <person name="Pfiffi S."/>
            <person name="Biedenkopf D."/>
            <person name="Wong P."/>
            <person name="Samans B."/>
            <person name="Grimm C."/>
            <person name="Basiewicz M."/>
            <person name="Murat C."/>
            <person name="Martin F."/>
            <person name="Kogel K.H."/>
        </authorList>
    </citation>
    <scope>NUCLEOTIDE SEQUENCE [LARGE SCALE GENOMIC DNA]</scope>
    <source>
        <strain evidence="1 2">DSM 11827</strain>
    </source>
</reference>
<dbReference type="EMBL" id="CAFZ01000385">
    <property type="protein sequence ID" value="CCA75007.1"/>
    <property type="molecule type" value="Genomic_DNA"/>
</dbReference>
<evidence type="ECO:0000313" key="1">
    <source>
        <dbReference type="EMBL" id="CCA75007.1"/>
    </source>
</evidence>
<accession>G4TUL4</accession>
<keyword evidence="2" id="KW-1185">Reference proteome</keyword>
<evidence type="ECO:0000313" key="2">
    <source>
        <dbReference type="Proteomes" id="UP000007148"/>
    </source>
</evidence>
<protein>
    <submittedName>
        <fullName evidence="1">Uncharacterized protein</fullName>
    </submittedName>
</protein>
<comment type="caution">
    <text evidence="1">The sequence shown here is derived from an EMBL/GenBank/DDBJ whole genome shotgun (WGS) entry which is preliminary data.</text>
</comment>
<dbReference type="InParanoid" id="G4TUL4"/>
<dbReference type="HOGENOM" id="CLU_2414127_0_0_1"/>
<name>G4TUL4_SERID</name>
<gene>
    <name evidence="1" type="ORF">PIIN_08992</name>
</gene>
<organism evidence="1 2">
    <name type="scientific">Serendipita indica (strain DSM 11827)</name>
    <name type="common">Root endophyte fungus</name>
    <name type="synonym">Piriformospora indica</name>
    <dbReference type="NCBI Taxonomy" id="1109443"/>
    <lineage>
        <taxon>Eukaryota</taxon>
        <taxon>Fungi</taxon>
        <taxon>Dikarya</taxon>
        <taxon>Basidiomycota</taxon>
        <taxon>Agaricomycotina</taxon>
        <taxon>Agaricomycetes</taxon>
        <taxon>Sebacinales</taxon>
        <taxon>Serendipitaceae</taxon>
        <taxon>Serendipita</taxon>
    </lineage>
</organism>
<dbReference type="AlphaFoldDB" id="G4TUL4"/>
<proteinExistence type="predicted"/>
<sequence>MHTEDDQVLTIGTGNSRLLTRPETRLSVMSRADLDGQRPIPQDDFNVFMDPGTDSKRQTRLNELFEALTSPPAPVVVASDHNRRLSTRVGFI</sequence>
<dbReference type="Proteomes" id="UP000007148">
    <property type="component" value="Unassembled WGS sequence"/>
</dbReference>